<dbReference type="Gene3D" id="1.10.760.10">
    <property type="entry name" value="Cytochrome c-like domain"/>
    <property type="match status" value="1"/>
</dbReference>
<evidence type="ECO:0000256" key="1">
    <source>
        <dbReference type="ARBA" id="ARBA00022617"/>
    </source>
</evidence>
<evidence type="ECO:0000313" key="8">
    <source>
        <dbReference type="Proteomes" id="UP001164374"/>
    </source>
</evidence>
<name>A0AAE3I097_9RALS</name>
<gene>
    <name evidence="7" type="ORF">N5I87_04395</name>
</gene>
<feature type="chain" id="PRO_5042191393" evidence="5">
    <location>
        <begin position="22"/>
        <end position="119"/>
    </location>
</feature>
<dbReference type="RefSeq" id="WP_252692342.1">
    <property type="nucleotide sequence ID" value="NZ_JAMXHU010000002.1"/>
</dbReference>
<dbReference type="GO" id="GO:0009055">
    <property type="term" value="F:electron transfer activity"/>
    <property type="evidence" value="ECO:0007669"/>
    <property type="project" value="InterPro"/>
</dbReference>
<keyword evidence="1 4" id="KW-0349">Heme</keyword>
<proteinExistence type="predicted"/>
<feature type="signal peptide" evidence="5">
    <location>
        <begin position="1"/>
        <end position="21"/>
    </location>
</feature>
<dbReference type="GO" id="GO:0020037">
    <property type="term" value="F:heme binding"/>
    <property type="evidence" value="ECO:0007669"/>
    <property type="project" value="InterPro"/>
</dbReference>
<dbReference type="InterPro" id="IPR036909">
    <property type="entry name" value="Cyt_c-like_dom_sf"/>
</dbReference>
<sequence length="119" mass="12404">MPVVHRLAAAAFLAALLTAYAAQEAAQAADRPPSNLQARTWAATCASCHHADTAPGAKLPAQTLQPLAGRSQAELIDAMQAFRNGTRPSTVMGQIARGYDDAQIAAIAGWLSRQSPEAP</sequence>
<evidence type="ECO:0000256" key="3">
    <source>
        <dbReference type="ARBA" id="ARBA00023004"/>
    </source>
</evidence>
<organism evidence="7 8">
    <name type="scientific">Ralstonia mojiangensis</name>
    <dbReference type="NCBI Taxonomy" id="2953895"/>
    <lineage>
        <taxon>Bacteria</taxon>
        <taxon>Pseudomonadati</taxon>
        <taxon>Pseudomonadota</taxon>
        <taxon>Betaproteobacteria</taxon>
        <taxon>Burkholderiales</taxon>
        <taxon>Burkholderiaceae</taxon>
        <taxon>Ralstonia</taxon>
    </lineage>
</organism>
<keyword evidence="3 4" id="KW-0408">Iron</keyword>
<dbReference type="Proteomes" id="UP001164374">
    <property type="component" value="Unassembled WGS sequence"/>
</dbReference>
<evidence type="ECO:0000256" key="2">
    <source>
        <dbReference type="ARBA" id="ARBA00022723"/>
    </source>
</evidence>
<dbReference type="GO" id="GO:0046872">
    <property type="term" value="F:metal ion binding"/>
    <property type="evidence" value="ECO:0007669"/>
    <property type="project" value="UniProtKB-KW"/>
</dbReference>
<evidence type="ECO:0000259" key="6">
    <source>
        <dbReference type="PROSITE" id="PS51007"/>
    </source>
</evidence>
<dbReference type="PROSITE" id="PS51007">
    <property type="entry name" value="CYTC"/>
    <property type="match status" value="1"/>
</dbReference>
<protein>
    <submittedName>
        <fullName evidence="7">C-type cytochrome</fullName>
    </submittedName>
</protein>
<evidence type="ECO:0000313" key="7">
    <source>
        <dbReference type="EMBL" id="MCT7315234.1"/>
    </source>
</evidence>
<dbReference type="Pfam" id="PF13442">
    <property type="entry name" value="Cytochrome_CBB3"/>
    <property type="match status" value="1"/>
</dbReference>
<keyword evidence="2 4" id="KW-0479">Metal-binding</keyword>
<keyword evidence="5" id="KW-0732">Signal</keyword>
<accession>A0AAE3I097</accession>
<comment type="caution">
    <text evidence="7">The sequence shown here is derived from an EMBL/GenBank/DDBJ whole genome shotgun (WGS) entry which is preliminary data.</text>
</comment>
<dbReference type="AlphaFoldDB" id="A0AAE3I097"/>
<reference evidence="7" key="1">
    <citation type="journal article" date="2023" name="Front. Microbiol.">
        <title>Ralstonia chuxiongensis sp. nov., Ralstonia mojiangensis sp. nov., and Ralstonia soli sp. nov., isolated from tobacco fields, are three novel species in the family Burkholderiaceae.</title>
        <authorList>
            <person name="Lu C.H."/>
            <person name="Zhang Y.Y."/>
            <person name="Jiang N."/>
            <person name="Chen W."/>
            <person name="Shao X."/>
            <person name="Zhao Z.M."/>
            <person name="Lu W.L."/>
            <person name="Hu X."/>
            <person name="Xi Y.X."/>
            <person name="Zou S.Y."/>
            <person name="Wei Q.J."/>
            <person name="Lin Z.L."/>
            <person name="Gong L."/>
            <person name="Gai X.T."/>
            <person name="Zhang L.Q."/>
            <person name="Li J.Y."/>
            <person name="Jin Y."/>
            <person name="Xia Z.Y."/>
        </authorList>
    </citation>
    <scope>NUCLEOTIDE SEQUENCE</scope>
    <source>
        <strain evidence="7">22TCCZM01-4</strain>
    </source>
</reference>
<dbReference type="InterPro" id="IPR009056">
    <property type="entry name" value="Cyt_c-like_dom"/>
</dbReference>
<evidence type="ECO:0000256" key="5">
    <source>
        <dbReference type="SAM" id="SignalP"/>
    </source>
</evidence>
<reference evidence="7" key="2">
    <citation type="submission" date="2023-02" db="EMBL/GenBank/DDBJ databases">
        <authorList>
            <person name="Lu C.-H."/>
        </authorList>
    </citation>
    <scope>NUCLEOTIDE SEQUENCE</scope>
    <source>
        <strain evidence="7">22TCCZM01-4</strain>
    </source>
</reference>
<dbReference type="SUPFAM" id="SSF46626">
    <property type="entry name" value="Cytochrome c"/>
    <property type="match status" value="1"/>
</dbReference>
<dbReference type="EMBL" id="JAOCQJ010000001">
    <property type="protein sequence ID" value="MCT7315234.1"/>
    <property type="molecule type" value="Genomic_DNA"/>
</dbReference>
<evidence type="ECO:0000256" key="4">
    <source>
        <dbReference type="PROSITE-ProRule" id="PRU00433"/>
    </source>
</evidence>
<feature type="domain" description="Cytochrome c" evidence="6">
    <location>
        <begin position="27"/>
        <end position="115"/>
    </location>
</feature>